<evidence type="ECO:0000313" key="4">
    <source>
        <dbReference type="Proteomes" id="UP000183529"/>
    </source>
</evidence>
<dbReference type="RefSeq" id="WP_167371406.1">
    <property type="nucleotide sequence ID" value="NZ_CADFGN010000006.1"/>
</dbReference>
<feature type="region of interest" description="Disordered" evidence="1">
    <location>
        <begin position="29"/>
        <end position="56"/>
    </location>
</feature>
<evidence type="ECO:0000313" key="3">
    <source>
        <dbReference type="EMBL" id="SEJ57324.1"/>
    </source>
</evidence>
<accession>A0AAQ1JTR5</accession>
<evidence type="ECO:0000256" key="1">
    <source>
        <dbReference type="SAM" id="MobiDB-lite"/>
    </source>
</evidence>
<sequence length="56" mass="6078">MKRLLALFALLAGGLATEVAHPLSCTLMSSTRREKREGSNAAAIRRSVRRQTQPGV</sequence>
<dbReference type="Proteomes" id="UP000247515">
    <property type="component" value="Unassembled WGS sequence"/>
</dbReference>
<reference evidence="2 5" key="2">
    <citation type="submission" date="2018-05" db="EMBL/GenBank/DDBJ databases">
        <title>Genomic Encyclopedia of Type Strains, Phase IV (KMG-V): Genome sequencing to study the core and pangenomes of soil and plant-associated prokaryotes.</title>
        <authorList>
            <person name="Whitman W."/>
        </authorList>
    </citation>
    <scope>NUCLEOTIDE SEQUENCE [LARGE SCALE GENOMIC DNA]</scope>
    <source>
        <strain evidence="2 5">SIr-6563</strain>
    </source>
</reference>
<comment type="caution">
    <text evidence="3">The sequence shown here is derived from an EMBL/GenBank/DDBJ whole genome shotgun (WGS) entry which is preliminary data.</text>
</comment>
<evidence type="ECO:0000313" key="2">
    <source>
        <dbReference type="EMBL" id="PXX17972.1"/>
    </source>
</evidence>
<keyword evidence="5" id="KW-1185">Reference proteome</keyword>
<gene>
    <name evidence="2" type="ORF">C7400_10534</name>
    <name evidence="3" type="ORF">SAMN05216550_10634</name>
</gene>
<dbReference type="Proteomes" id="UP000183529">
    <property type="component" value="Unassembled WGS sequence"/>
</dbReference>
<dbReference type="AlphaFoldDB" id="A0AAQ1JTR5"/>
<proteinExistence type="predicted"/>
<organism evidence="3 4">
    <name type="scientific">Paraburkholderia tropica</name>
    <dbReference type="NCBI Taxonomy" id="92647"/>
    <lineage>
        <taxon>Bacteria</taxon>
        <taxon>Pseudomonadati</taxon>
        <taxon>Pseudomonadota</taxon>
        <taxon>Betaproteobacteria</taxon>
        <taxon>Burkholderiales</taxon>
        <taxon>Burkholderiaceae</taxon>
        <taxon>Paraburkholderia</taxon>
    </lineage>
</organism>
<dbReference type="EMBL" id="FNZM01000006">
    <property type="protein sequence ID" value="SEJ57324.1"/>
    <property type="molecule type" value="Genomic_DNA"/>
</dbReference>
<dbReference type="EMBL" id="QJJV01000005">
    <property type="protein sequence ID" value="PXX17972.1"/>
    <property type="molecule type" value="Genomic_DNA"/>
</dbReference>
<evidence type="ECO:0000313" key="5">
    <source>
        <dbReference type="Proteomes" id="UP000247515"/>
    </source>
</evidence>
<name>A0AAQ1JTR5_9BURK</name>
<reference evidence="3 4" key="1">
    <citation type="submission" date="2016-10" db="EMBL/GenBank/DDBJ databases">
        <authorList>
            <person name="Varghese N."/>
            <person name="Submissions S."/>
        </authorList>
    </citation>
    <scope>NUCLEOTIDE SEQUENCE [LARGE SCALE GENOMIC DNA]</scope>
    <source>
        <strain evidence="3 4">LMG 22274</strain>
    </source>
</reference>
<protein>
    <submittedName>
        <fullName evidence="3">Uncharacterized protein</fullName>
    </submittedName>
</protein>